<protein>
    <submittedName>
        <fullName evidence="9">TLC domain-containing protein 4-like isoform X1</fullName>
    </submittedName>
</protein>
<evidence type="ECO:0000256" key="3">
    <source>
        <dbReference type="ARBA" id="ARBA00022989"/>
    </source>
</evidence>
<evidence type="ECO:0000256" key="6">
    <source>
        <dbReference type="SAM" id="Phobius"/>
    </source>
</evidence>
<dbReference type="Pfam" id="PF03798">
    <property type="entry name" value="TRAM_LAG1_CLN8"/>
    <property type="match status" value="1"/>
</dbReference>
<gene>
    <name evidence="9" type="primary">LOC118422673</name>
</gene>
<dbReference type="Proteomes" id="UP000001554">
    <property type="component" value="Chromosome 9"/>
</dbReference>
<dbReference type="RefSeq" id="XP_035686253.1">
    <property type="nucleotide sequence ID" value="XM_035830360.1"/>
</dbReference>
<dbReference type="KEGG" id="bfo:118422673"/>
<evidence type="ECO:0000256" key="5">
    <source>
        <dbReference type="PROSITE-ProRule" id="PRU00205"/>
    </source>
</evidence>
<dbReference type="GO" id="GO:0016020">
    <property type="term" value="C:membrane"/>
    <property type="evidence" value="ECO:0007669"/>
    <property type="project" value="UniProtKB-SubCell"/>
</dbReference>
<feature type="transmembrane region" description="Helical" evidence="6">
    <location>
        <begin position="142"/>
        <end position="162"/>
    </location>
</feature>
<feature type="transmembrane region" description="Helical" evidence="6">
    <location>
        <begin position="169"/>
        <end position="195"/>
    </location>
</feature>
<dbReference type="PROSITE" id="PS50922">
    <property type="entry name" value="TLC"/>
    <property type="match status" value="1"/>
</dbReference>
<evidence type="ECO:0000256" key="1">
    <source>
        <dbReference type="ARBA" id="ARBA00004141"/>
    </source>
</evidence>
<dbReference type="SMART" id="SM00724">
    <property type="entry name" value="TLC"/>
    <property type="match status" value="1"/>
</dbReference>
<dbReference type="OMA" id="HAGCIIL"/>
<evidence type="ECO:0000256" key="4">
    <source>
        <dbReference type="ARBA" id="ARBA00023136"/>
    </source>
</evidence>
<comment type="subcellular location">
    <subcellularLocation>
        <location evidence="1">Membrane</location>
        <topology evidence="1">Multi-pass membrane protein</topology>
    </subcellularLocation>
</comment>
<reference evidence="9" key="2">
    <citation type="submission" date="2025-08" db="UniProtKB">
        <authorList>
            <consortium name="RefSeq"/>
        </authorList>
    </citation>
    <scope>IDENTIFICATION</scope>
    <source>
        <strain evidence="9">S238N-H82</strain>
        <tissue evidence="9">Testes</tissue>
    </source>
</reference>
<feature type="transmembrane region" description="Helical" evidence="6">
    <location>
        <begin position="52"/>
        <end position="71"/>
    </location>
</feature>
<organism evidence="8 9">
    <name type="scientific">Branchiostoma floridae</name>
    <name type="common">Florida lancelet</name>
    <name type="synonym">Amphioxus</name>
    <dbReference type="NCBI Taxonomy" id="7739"/>
    <lineage>
        <taxon>Eukaryota</taxon>
        <taxon>Metazoa</taxon>
        <taxon>Chordata</taxon>
        <taxon>Cephalochordata</taxon>
        <taxon>Leptocardii</taxon>
        <taxon>Amphioxiformes</taxon>
        <taxon>Branchiostomatidae</taxon>
        <taxon>Branchiostoma</taxon>
    </lineage>
</organism>
<feature type="transmembrane region" description="Helical" evidence="6">
    <location>
        <begin position="6"/>
        <end position="26"/>
    </location>
</feature>
<dbReference type="InterPro" id="IPR050846">
    <property type="entry name" value="TLCD"/>
</dbReference>
<name>A0A9J7LPT9_BRAFL</name>
<keyword evidence="2 5" id="KW-0812">Transmembrane</keyword>
<accession>A0A9J7LPT9</accession>
<dbReference type="GeneID" id="118422673"/>
<keyword evidence="8" id="KW-1185">Reference proteome</keyword>
<keyword evidence="4 5" id="KW-0472">Membrane</keyword>
<dbReference type="PANTHER" id="PTHR13439">
    <property type="entry name" value="CT120 PROTEIN"/>
    <property type="match status" value="1"/>
</dbReference>
<evidence type="ECO:0000256" key="2">
    <source>
        <dbReference type="ARBA" id="ARBA00022692"/>
    </source>
</evidence>
<evidence type="ECO:0000259" key="7">
    <source>
        <dbReference type="PROSITE" id="PS50922"/>
    </source>
</evidence>
<keyword evidence="3 6" id="KW-1133">Transmembrane helix</keyword>
<feature type="transmembrane region" description="Helical" evidence="6">
    <location>
        <begin position="116"/>
        <end position="136"/>
    </location>
</feature>
<evidence type="ECO:0000313" key="9">
    <source>
        <dbReference type="RefSeq" id="XP_035686253.1"/>
    </source>
</evidence>
<dbReference type="AlphaFoldDB" id="A0A9J7LPT9"/>
<reference evidence="8" key="1">
    <citation type="journal article" date="2020" name="Nat. Ecol. Evol.">
        <title>Deeply conserved synteny resolves early events in vertebrate evolution.</title>
        <authorList>
            <person name="Simakov O."/>
            <person name="Marletaz F."/>
            <person name="Yue J.X."/>
            <person name="O'Connell B."/>
            <person name="Jenkins J."/>
            <person name="Brandt A."/>
            <person name="Calef R."/>
            <person name="Tung C.H."/>
            <person name="Huang T.K."/>
            <person name="Schmutz J."/>
            <person name="Satoh N."/>
            <person name="Yu J.K."/>
            <person name="Putnam N.H."/>
            <person name="Green R.E."/>
            <person name="Rokhsar D.S."/>
        </authorList>
    </citation>
    <scope>NUCLEOTIDE SEQUENCE [LARGE SCALE GENOMIC DNA]</scope>
    <source>
        <strain evidence="8">S238N-H82</strain>
    </source>
</reference>
<feature type="domain" description="TLC" evidence="7">
    <location>
        <begin position="43"/>
        <end position="242"/>
    </location>
</feature>
<evidence type="ECO:0000313" key="8">
    <source>
        <dbReference type="Proteomes" id="UP000001554"/>
    </source>
</evidence>
<feature type="transmembrane region" description="Helical" evidence="6">
    <location>
        <begin position="207"/>
        <end position="230"/>
    </location>
</feature>
<dbReference type="InterPro" id="IPR006634">
    <property type="entry name" value="TLC-dom"/>
</dbReference>
<dbReference type="GO" id="GO:0055088">
    <property type="term" value="P:lipid homeostasis"/>
    <property type="evidence" value="ECO:0000318"/>
    <property type="project" value="GO_Central"/>
</dbReference>
<sequence>MAFSSYHIMTIVASFFSHLAIFKWLAPWMLRKASPVFATLPRDKQIVTRNRVMSAFHGAVTGGMGLYVFLYPGEAIPTQIWCDAPTYRHAGCIILGYTLADMLLMVLDTCLQDRMFIVHHAITFTGGYVGCVIPAVPYYGNLWVLMELSSPFVNLRMILYSLGQERSRLYLLNGILMLVTFFTCRVMTIPLWFQLAEPMATGELYEIGPLLFFTIVVLTPIIYGMNIYWFGKMCSKSYQHLYHTLFSNYWL</sequence>
<dbReference type="PANTHER" id="PTHR13439:SF0">
    <property type="entry name" value="TOPOISOMERASE I DAMAGE AFFECTED PROTEIN 4"/>
    <property type="match status" value="1"/>
</dbReference>
<feature type="transmembrane region" description="Helical" evidence="6">
    <location>
        <begin position="86"/>
        <end position="104"/>
    </location>
</feature>
<proteinExistence type="predicted"/>
<dbReference type="GO" id="GO:0005783">
    <property type="term" value="C:endoplasmic reticulum"/>
    <property type="evidence" value="ECO:0000318"/>
    <property type="project" value="GO_Central"/>
</dbReference>